<dbReference type="OMA" id="VNFCHIC"/>
<keyword evidence="1" id="KW-1133">Transmembrane helix</keyword>
<evidence type="ECO:0000313" key="3">
    <source>
        <dbReference type="Proteomes" id="UP000217790"/>
    </source>
</evidence>
<keyword evidence="3" id="KW-1185">Reference proteome</keyword>
<dbReference type="Proteomes" id="UP000217790">
    <property type="component" value="Unassembled WGS sequence"/>
</dbReference>
<evidence type="ECO:0000313" key="2">
    <source>
        <dbReference type="EMBL" id="PBK81791.1"/>
    </source>
</evidence>
<accession>A0A2H3CFE5</accession>
<keyword evidence="1" id="KW-0472">Membrane</keyword>
<feature type="transmembrane region" description="Helical" evidence="1">
    <location>
        <begin position="234"/>
        <end position="253"/>
    </location>
</feature>
<sequence>MSVHTRWEDSDEIVKSWIAQTSELDSCLRSRGYGDNLEAYVIADVYFDILFSPKEEEDVNFCHICNTKDEYHHALSLSIIAPIIDYETNTITSLPIVSCSQVCGKDLFKEEDIFTVEVQGYELQTRWGWFLDHTVRLTIPELNAEHGFDPARDGADVCDFFGWPLLEIRNSSTGEWILNGTISESASVISDDADGDFASLDTDVATGSTEEAQADAPTKIEIVPVVRYDISTRVLIIIFIVIGIQVVQILSSFQTHL</sequence>
<proteinExistence type="predicted"/>
<evidence type="ECO:0000256" key="1">
    <source>
        <dbReference type="SAM" id="Phobius"/>
    </source>
</evidence>
<protein>
    <submittedName>
        <fullName evidence="2">Uncharacterized protein</fullName>
    </submittedName>
</protein>
<name>A0A2H3CFE5_ARMGA</name>
<dbReference type="OrthoDB" id="2971244at2759"/>
<dbReference type="AlphaFoldDB" id="A0A2H3CFE5"/>
<dbReference type="InParanoid" id="A0A2H3CFE5"/>
<reference evidence="3" key="1">
    <citation type="journal article" date="2017" name="Nat. Ecol. Evol.">
        <title>Genome expansion and lineage-specific genetic innovations in the forest pathogenic fungi Armillaria.</title>
        <authorList>
            <person name="Sipos G."/>
            <person name="Prasanna A.N."/>
            <person name="Walter M.C."/>
            <person name="O'Connor E."/>
            <person name="Balint B."/>
            <person name="Krizsan K."/>
            <person name="Kiss B."/>
            <person name="Hess J."/>
            <person name="Varga T."/>
            <person name="Slot J."/>
            <person name="Riley R."/>
            <person name="Boka B."/>
            <person name="Rigling D."/>
            <person name="Barry K."/>
            <person name="Lee J."/>
            <person name="Mihaltcheva S."/>
            <person name="LaButti K."/>
            <person name="Lipzen A."/>
            <person name="Waldron R."/>
            <person name="Moloney N.M."/>
            <person name="Sperisen C."/>
            <person name="Kredics L."/>
            <person name="Vagvoelgyi C."/>
            <person name="Patrignani A."/>
            <person name="Fitzpatrick D."/>
            <person name="Nagy I."/>
            <person name="Doyle S."/>
            <person name="Anderson J.B."/>
            <person name="Grigoriev I.V."/>
            <person name="Gueldener U."/>
            <person name="Muensterkoetter M."/>
            <person name="Nagy L.G."/>
        </authorList>
    </citation>
    <scope>NUCLEOTIDE SEQUENCE [LARGE SCALE GENOMIC DNA]</scope>
    <source>
        <strain evidence="3">Ar21-2</strain>
    </source>
</reference>
<organism evidence="2 3">
    <name type="scientific">Armillaria gallica</name>
    <name type="common">Bulbous honey fungus</name>
    <name type="synonym">Armillaria bulbosa</name>
    <dbReference type="NCBI Taxonomy" id="47427"/>
    <lineage>
        <taxon>Eukaryota</taxon>
        <taxon>Fungi</taxon>
        <taxon>Dikarya</taxon>
        <taxon>Basidiomycota</taxon>
        <taxon>Agaricomycotina</taxon>
        <taxon>Agaricomycetes</taxon>
        <taxon>Agaricomycetidae</taxon>
        <taxon>Agaricales</taxon>
        <taxon>Marasmiineae</taxon>
        <taxon>Physalacriaceae</taxon>
        <taxon>Armillaria</taxon>
    </lineage>
</organism>
<keyword evidence="1" id="KW-0812">Transmembrane</keyword>
<gene>
    <name evidence="2" type="ORF">ARMGADRAFT_774801</name>
</gene>
<dbReference type="EMBL" id="KZ293725">
    <property type="protein sequence ID" value="PBK81791.1"/>
    <property type="molecule type" value="Genomic_DNA"/>
</dbReference>